<keyword evidence="1 2" id="KW-0238">DNA-binding</keyword>
<evidence type="ECO:0000256" key="1">
    <source>
        <dbReference type="ARBA" id="ARBA00023125"/>
    </source>
</evidence>
<keyword evidence="5" id="KW-1185">Reference proteome</keyword>
<dbReference type="PANTHER" id="PTHR43479">
    <property type="entry name" value="ACREF/ENVCD OPERON REPRESSOR-RELATED"/>
    <property type="match status" value="1"/>
</dbReference>
<organism evidence="4 5">
    <name type="scientific">Methylovulum psychrotolerans</name>
    <dbReference type="NCBI Taxonomy" id="1704499"/>
    <lineage>
        <taxon>Bacteria</taxon>
        <taxon>Pseudomonadati</taxon>
        <taxon>Pseudomonadota</taxon>
        <taxon>Gammaproteobacteria</taxon>
        <taxon>Methylococcales</taxon>
        <taxon>Methylococcaceae</taxon>
        <taxon>Methylovulum</taxon>
    </lineage>
</organism>
<dbReference type="Pfam" id="PF00440">
    <property type="entry name" value="TetR_N"/>
    <property type="match status" value="1"/>
</dbReference>
<reference evidence="4 5" key="1">
    <citation type="submission" date="2017-06" db="EMBL/GenBank/DDBJ databases">
        <title>Genome Sequencing of the methanotroph Methylovulum psychrotolerants str. HV10-M2 isolated from a high-altitude environment.</title>
        <authorList>
            <person name="Mateos-Rivera A."/>
        </authorList>
    </citation>
    <scope>NUCLEOTIDE SEQUENCE [LARGE SCALE GENOMIC DNA]</scope>
    <source>
        <strain evidence="4 5">HV10_M2</strain>
    </source>
</reference>
<feature type="domain" description="HTH tetR-type" evidence="3">
    <location>
        <begin position="17"/>
        <end position="78"/>
    </location>
</feature>
<dbReference type="InterPro" id="IPR036271">
    <property type="entry name" value="Tet_transcr_reg_TetR-rel_C_sf"/>
</dbReference>
<dbReference type="Proteomes" id="UP000197019">
    <property type="component" value="Chromosome"/>
</dbReference>
<dbReference type="InterPro" id="IPR001647">
    <property type="entry name" value="HTH_TetR"/>
</dbReference>
<dbReference type="PROSITE" id="PS50977">
    <property type="entry name" value="HTH_TETR_2"/>
    <property type="match status" value="1"/>
</dbReference>
<evidence type="ECO:0000313" key="5">
    <source>
        <dbReference type="Proteomes" id="UP000197019"/>
    </source>
</evidence>
<protein>
    <submittedName>
        <fullName evidence="4">TetR family transcriptional regulator</fullName>
    </submittedName>
</protein>
<dbReference type="InterPro" id="IPR009057">
    <property type="entry name" value="Homeodomain-like_sf"/>
</dbReference>
<dbReference type="EMBL" id="CP022129">
    <property type="protein sequence ID" value="ASF47611.1"/>
    <property type="molecule type" value="Genomic_DNA"/>
</dbReference>
<name>A0A1Z4C259_9GAMM</name>
<accession>A0A1Z4C259</accession>
<dbReference type="Gene3D" id="1.10.357.10">
    <property type="entry name" value="Tetracycline Repressor, domain 2"/>
    <property type="match status" value="1"/>
</dbReference>
<gene>
    <name evidence="4" type="ORF">CEK71_16925</name>
</gene>
<dbReference type="SUPFAM" id="SSF48498">
    <property type="entry name" value="Tetracyclin repressor-like, C-terminal domain"/>
    <property type="match status" value="1"/>
</dbReference>
<dbReference type="InterPro" id="IPR050624">
    <property type="entry name" value="HTH-type_Tx_Regulator"/>
</dbReference>
<evidence type="ECO:0000259" key="3">
    <source>
        <dbReference type="PROSITE" id="PS50977"/>
    </source>
</evidence>
<comment type="caution">
    <text evidence="2">Lacks conserved residue(s) required for the propagation of feature annotation.</text>
</comment>
<proteinExistence type="predicted"/>
<dbReference type="OrthoDB" id="5816932at2"/>
<evidence type="ECO:0000313" key="4">
    <source>
        <dbReference type="EMBL" id="ASF47611.1"/>
    </source>
</evidence>
<dbReference type="GO" id="GO:0003677">
    <property type="term" value="F:DNA binding"/>
    <property type="evidence" value="ECO:0007669"/>
    <property type="project" value="UniProtKB-UniRule"/>
</dbReference>
<sequence length="208" mass="23495">MEQELNTTQSKSDQSKSEQQNEILVAALKLFAEQGYFNTSLTDIAEAADIKTVSAIYQHFNSKHSIANKLYDNILDSLNVSIDDIRRRTQKSSEQLRGVVDLLFKLTDDAPAIMKFLLVMPLHEFLPEQKPLQQTSAFIKILKIIQAGIRAGEIRNIDPMLANTYFFGIINNTLTMVLTGELSKPADTYRPQTWLAAWNLIAKKSSVF</sequence>
<dbReference type="AlphaFoldDB" id="A0A1Z4C259"/>
<evidence type="ECO:0000256" key="2">
    <source>
        <dbReference type="PROSITE-ProRule" id="PRU00335"/>
    </source>
</evidence>
<dbReference type="KEGG" id="mpsy:CEK71_16925"/>
<dbReference type="SUPFAM" id="SSF46689">
    <property type="entry name" value="Homeodomain-like"/>
    <property type="match status" value="1"/>
</dbReference>
<dbReference type="RefSeq" id="WP_088620482.1">
    <property type="nucleotide sequence ID" value="NZ_CP022129.1"/>
</dbReference>
<dbReference type="PANTHER" id="PTHR43479:SF11">
    <property type="entry name" value="ACREF_ENVCD OPERON REPRESSOR-RELATED"/>
    <property type="match status" value="1"/>
</dbReference>